<dbReference type="RefSeq" id="WP_067517285.1">
    <property type="nucleotide sequence ID" value="NZ_JABELX010000010.1"/>
</dbReference>
<feature type="compositionally biased region" description="Basic and acidic residues" evidence="1">
    <location>
        <begin position="44"/>
        <end position="65"/>
    </location>
</feature>
<sequence length="176" mass="18688">MVSSADYDRARAEYASTREQFDAREGPVEFGDDDFSAIGDLDEDRSSARIVDDIGTRAANDHDVADGVTPDGTGRTEASTGPKPEQHQQAAWFESDPADAAKPTPTAPPTPDPKQSPATATTGPRPTAPPAPRPTTPIGTASSRRRRRADDDNDPETGSRLSVAEIMANLRSEGSK</sequence>
<proteinExistence type="predicted"/>
<evidence type="ECO:0000313" key="2">
    <source>
        <dbReference type="EMBL" id="NNH73419.1"/>
    </source>
</evidence>
<feature type="compositionally biased region" description="Basic and acidic residues" evidence="1">
    <location>
        <begin position="1"/>
        <end position="12"/>
    </location>
</feature>
<name>A0A849CDY2_9NOCA</name>
<reference evidence="2 3" key="1">
    <citation type="submission" date="2020-05" db="EMBL/GenBank/DDBJ databases">
        <title>MicrobeNet Type strains.</title>
        <authorList>
            <person name="Nicholson A.C."/>
        </authorList>
    </citation>
    <scope>NUCLEOTIDE SEQUENCE [LARGE SCALE GENOMIC DNA]</scope>
    <source>
        <strain evidence="2 3">JCM 3224</strain>
    </source>
</reference>
<dbReference type="AlphaFoldDB" id="A0A849CDY2"/>
<keyword evidence="3" id="KW-1185">Reference proteome</keyword>
<dbReference type="EMBL" id="JABELX010000010">
    <property type="protein sequence ID" value="NNH73419.1"/>
    <property type="molecule type" value="Genomic_DNA"/>
</dbReference>
<protein>
    <submittedName>
        <fullName evidence="2">Uncharacterized protein</fullName>
    </submittedName>
</protein>
<gene>
    <name evidence="2" type="ORF">HLB23_26785</name>
</gene>
<comment type="caution">
    <text evidence="2">The sequence shown here is derived from an EMBL/GenBank/DDBJ whole genome shotgun (WGS) entry which is preliminary data.</text>
</comment>
<evidence type="ECO:0000256" key="1">
    <source>
        <dbReference type="SAM" id="MobiDB-lite"/>
    </source>
</evidence>
<feature type="region of interest" description="Disordered" evidence="1">
    <location>
        <begin position="1"/>
        <end position="176"/>
    </location>
</feature>
<feature type="compositionally biased region" description="Acidic residues" evidence="1">
    <location>
        <begin position="30"/>
        <end position="43"/>
    </location>
</feature>
<dbReference type="Proteomes" id="UP000586827">
    <property type="component" value="Unassembled WGS sequence"/>
</dbReference>
<accession>A0A849CDY2</accession>
<feature type="compositionally biased region" description="Pro residues" evidence="1">
    <location>
        <begin position="105"/>
        <end position="114"/>
    </location>
</feature>
<evidence type="ECO:0000313" key="3">
    <source>
        <dbReference type="Proteomes" id="UP000586827"/>
    </source>
</evidence>
<feature type="compositionally biased region" description="Pro residues" evidence="1">
    <location>
        <begin position="126"/>
        <end position="135"/>
    </location>
</feature>
<organism evidence="2 3">
    <name type="scientific">Nocardia uniformis</name>
    <dbReference type="NCBI Taxonomy" id="53432"/>
    <lineage>
        <taxon>Bacteria</taxon>
        <taxon>Bacillati</taxon>
        <taxon>Actinomycetota</taxon>
        <taxon>Actinomycetes</taxon>
        <taxon>Mycobacteriales</taxon>
        <taxon>Nocardiaceae</taxon>
        <taxon>Nocardia</taxon>
    </lineage>
</organism>